<evidence type="ECO:0000313" key="2">
    <source>
        <dbReference type="Proteomes" id="UP000667802"/>
    </source>
</evidence>
<protein>
    <submittedName>
        <fullName evidence="1">Uncharacterized protein</fullName>
    </submittedName>
</protein>
<dbReference type="EMBL" id="JAALHA020000016">
    <property type="protein sequence ID" value="MDR9898270.1"/>
    <property type="molecule type" value="Genomic_DNA"/>
</dbReference>
<accession>A0AAP5IB33</accession>
<comment type="caution">
    <text evidence="1">The sequence shown here is derived from an EMBL/GenBank/DDBJ whole genome shotgun (WGS) entry which is preliminary data.</text>
</comment>
<keyword evidence="2" id="KW-1185">Reference proteome</keyword>
<evidence type="ECO:0000313" key="1">
    <source>
        <dbReference type="EMBL" id="MDR9898270.1"/>
    </source>
</evidence>
<gene>
    <name evidence="1" type="ORF">G7B40_027465</name>
</gene>
<organism evidence="1 2">
    <name type="scientific">Aetokthonos hydrillicola Thurmond2011</name>
    <dbReference type="NCBI Taxonomy" id="2712845"/>
    <lineage>
        <taxon>Bacteria</taxon>
        <taxon>Bacillati</taxon>
        <taxon>Cyanobacteriota</taxon>
        <taxon>Cyanophyceae</taxon>
        <taxon>Nostocales</taxon>
        <taxon>Hapalosiphonaceae</taxon>
        <taxon>Aetokthonos</taxon>
    </lineage>
</organism>
<dbReference type="AlphaFoldDB" id="A0AAP5IB33"/>
<reference evidence="2" key="1">
    <citation type="journal article" date="2021" name="Science">
        <title>Hunting the eagle killer: A cyanobacterial neurotoxin causes vacuolar myelinopathy.</title>
        <authorList>
            <person name="Breinlinger S."/>
            <person name="Phillips T.J."/>
            <person name="Haram B.N."/>
            <person name="Mares J."/>
            <person name="Martinez Yerena J.A."/>
            <person name="Hrouzek P."/>
            <person name="Sobotka R."/>
            <person name="Henderson W.M."/>
            <person name="Schmieder P."/>
            <person name="Williams S.M."/>
            <person name="Lauderdale J.D."/>
            <person name="Wilde H.D."/>
            <person name="Gerrin W."/>
            <person name="Kust A."/>
            <person name="Washington J.W."/>
            <person name="Wagner C."/>
            <person name="Geier B."/>
            <person name="Liebeke M."/>
            <person name="Enke H."/>
            <person name="Niedermeyer T.H.J."/>
            <person name="Wilde S.B."/>
        </authorList>
    </citation>
    <scope>NUCLEOTIDE SEQUENCE [LARGE SCALE GENOMIC DNA]</scope>
    <source>
        <strain evidence="2">Thurmond2011</strain>
    </source>
</reference>
<sequence length="95" mass="10530">MTVRIQAKSDAIALIAAMRRSHSCASYVPNPSSIISGCKAEPDCCSQTEFLSKTVVYEKTLPIARFDLGNYGSKWYNICTISIQRSENYATPRFG</sequence>
<proteinExistence type="predicted"/>
<dbReference type="Proteomes" id="UP000667802">
    <property type="component" value="Unassembled WGS sequence"/>
</dbReference>
<name>A0AAP5IB33_9CYAN</name>
<dbReference type="RefSeq" id="WP_208345203.1">
    <property type="nucleotide sequence ID" value="NZ_CAWQFN010000610.1"/>
</dbReference>